<gene>
    <name evidence="2" type="ORF">IMSHALPRED_005248</name>
</gene>
<proteinExistence type="predicted"/>
<feature type="region of interest" description="Disordered" evidence="1">
    <location>
        <begin position="17"/>
        <end position="54"/>
    </location>
</feature>
<dbReference type="OrthoDB" id="437457at2759"/>
<organism evidence="2 3">
    <name type="scientific">Imshaugia aleurites</name>
    <dbReference type="NCBI Taxonomy" id="172621"/>
    <lineage>
        <taxon>Eukaryota</taxon>
        <taxon>Fungi</taxon>
        <taxon>Dikarya</taxon>
        <taxon>Ascomycota</taxon>
        <taxon>Pezizomycotina</taxon>
        <taxon>Lecanoromycetes</taxon>
        <taxon>OSLEUM clade</taxon>
        <taxon>Lecanoromycetidae</taxon>
        <taxon>Lecanorales</taxon>
        <taxon>Lecanorineae</taxon>
        <taxon>Parmeliaceae</taxon>
        <taxon>Imshaugia</taxon>
    </lineage>
</organism>
<dbReference type="AlphaFoldDB" id="A0A8H3FDR7"/>
<protein>
    <submittedName>
        <fullName evidence="2">Uncharacterized protein</fullName>
    </submittedName>
</protein>
<feature type="compositionally biased region" description="Low complexity" evidence="1">
    <location>
        <begin position="19"/>
        <end position="39"/>
    </location>
</feature>
<comment type="caution">
    <text evidence="2">The sequence shown here is derived from an EMBL/GenBank/DDBJ whole genome shotgun (WGS) entry which is preliminary data.</text>
</comment>
<evidence type="ECO:0000256" key="1">
    <source>
        <dbReference type="SAM" id="MobiDB-lite"/>
    </source>
</evidence>
<reference evidence="2" key="1">
    <citation type="submission" date="2021-03" db="EMBL/GenBank/DDBJ databases">
        <authorList>
            <person name="Tagirdzhanova G."/>
        </authorList>
    </citation>
    <scope>NUCLEOTIDE SEQUENCE</scope>
</reference>
<keyword evidence="3" id="KW-1185">Reference proteome</keyword>
<dbReference type="EMBL" id="CAJPDT010000028">
    <property type="protein sequence ID" value="CAF9921689.1"/>
    <property type="molecule type" value="Genomic_DNA"/>
</dbReference>
<evidence type="ECO:0000313" key="3">
    <source>
        <dbReference type="Proteomes" id="UP000664534"/>
    </source>
</evidence>
<name>A0A8H3FDR7_9LECA</name>
<accession>A0A8H3FDR7</accession>
<sequence length="220" mass="23879">MPTVFQELRSQFEPLGLFAPGTTSEPSAAAPASKPPTAAGRVRRRTRDNTTFPYEPSLVSTNDTTAIAVMIHSEADGGVHYSEYLGPRSHAIFKTSPVPTSQKIGFPLLVQRPGKSSERGPPGDNQHATWLMIDPITGLAPVEWQCGVWNVIVATADGEALDTATLGAITDYVSDILDTFEDGAGAAQGYHNRGRLDRYIADHLKMQLEFKAFQQGQPRE</sequence>
<evidence type="ECO:0000313" key="2">
    <source>
        <dbReference type="EMBL" id="CAF9921689.1"/>
    </source>
</evidence>
<dbReference type="Proteomes" id="UP000664534">
    <property type="component" value="Unassembled WGS sequence"/>
</dbReference>